<accession>A0ACC8XH62</accession>
<reference evidence="1" key="1">
    <citation type="submission" date="2016-08" db="EMBL/GenBank/DDBJ databases">
        <authorList>
            <person name="Ngugi D.K."/>
            <person name="Miyake S."/>
            <person name="Stingl U."/>
        </authorList>
    </citation>
    <scope>NUCLEOTIDE SEQUENCE</scope>
    <source>
        <strain evidence="1">SCG-B11WGA-EpuloA1</strain>
    </source>
</reference>
<protein>
    <submittedName>
        <fullName evidence="1">Uncharacterized protein</fullName>
    </submittedName>
</protein>
<gene>
    <name evidence="1" type="ORF">AN396_13440</name>
</gene>
<proteinExistence type="predicted"/>
<organism evidence="1 2">
    <name type="scientific">Candidatus Epulonipiscium fishelsonii</name>
    <dbReference type="NCBI Taxonomy" id="77094"/>
    <lineage>
        <taxon>Bacteria</taxon>
        <taxon>Bacillati</taxon>
        <taxon>Bacillota</taxon>
        <taxon>Clostridia</taxon>
        <taxon>Lachnospirales</taxon>
        <taxon>Lachnospiraceae</taxon>
        <taxon>Candidatus Epulonipiscium</taxon>
    </lineage>
</organism>
<dbReference type="EMBL" id="LJDB01000008">
    <property type="protein sequence ID" value="ONI42691.1"/>
    <property type="molecule type" value="Genomic_DNA"/>
</dbReference>
<name>A0ACC8XH62_9FIRM</name>
<evidence type="ECO:0000313" key="2">
    <source>
        <dbReference type="Proteomes" id="UP000188605"/>
    </source>
</evidence>
<evidence type="ECO:0000313" key="1">
    <source>
        <dbReference type="EMBL" id="ONI42691.1"/>
    </source>
</evidence>
<comment type="caution">
    <text evidence="1">The sequence shown here is derived from an EMBL/GenBank/DDBJ whole genome shotgun (WGS) entry which is preliminary data.</text>
</comment>
<dbReference type="Proteomes" id="UP000188605">
    <property type="component" value="Unassembled WGS sequence"/>
</dbReference>
<keyword evidence="2" id="KW-1185">Reference proteome</keyword>
<sequence>MYEKVIEFEKMYEEVDNLKEKLDNAETGINIMTALKILETIDEFTKCGKYQNLPMESEKNNSVHKSQVQHSFDNNKLSNLKAELTSFSPKPSKYEYKNTNLSTREFTA</sequence>